<name>A0ABP8DZC5_9MICO</name>
<dbReference type="Proteomes" id="UP001501594">
    <property type="component" value="Unassembled WGS sequence"/>
</dbReference>
<evidence type="ECO:0000313" key="3">
    <source>
        <dbReference type="Proteomes" id="UP001501594"/>
    </source>
</evidence>
<dbReference type="Pfam" id="PF20060">
    <property type="entry name" value="DUF6459"/>
    <property type="match status" value="1"/>
</dbReference>
<comment type="caution">
    <text evidence="2">The sequence shown here is derived from an EMBL/GenBank/DDBJ whole genome shotgun (WGS) entry which is preliminary data.</text>
</comment>
<gene>
    <name evidence="2" type="ORF">GCM10022256_09320</name>
</gene>
<keyword evidence="3" id="KW-1185">Reference proteome</keyword>
<evidence type="ECO:0000313" key="2">
    <source>
        <dbReference type="EMBL" id="GAA4265320.1"/>
    </source>
</evidence>
<feature type="compositionally biased region" description="Low complexity" evidence="1">
    <location>
        <begin position="41"/>
        <end position="59"/>
    </location>
</feature>
<proteinExistence type="predicted"/>
<dbReference type="InterPro" id="IPR045596">
    <property type="entry name" value="DUF6459"/>
</dbReference>
<organism evidence="2 3">
    <name type="scientific">Frondihabitans peucedani</name>
    <dbReference type="NCBI Taxonomy" id="598626"/>
    <lineage>
        <taxon>Bacteria</taxon>
        <taxon>Bacillati</taxon>
        <taxon>Actinomycetota</taxon>
        <taxon>Actinomycetes</taxon>
        <taxon>Micrococcales</taxon>
        <taxon>Microbacteriaceae</taxon>
        <taxon>Frondihabitans</taxon>
    </lineage>
</organism>
<accession>A0ABP8DZC5</accession>
<reference evidence="3" key="1">
    <citation type="journal article" date="2019" name="Int. J. Syst. Evol. Microbiol.">
        <title>The Global Catalogue of Microorganisms (GCM) 10K type strain sequencing project: providing services to taxonomists for standard genome sequencing and annotation.</title>
        <authorList>
            <consortium name="The Broad Institute Genomics Platform"/>
            <consortium name="The Broad Institute Genome Sequencing Center for Infectious Disease"/>
            <person name="Wu L."/>
            <person name="Ma J."/>
        </authorList>
    </citation>
    <scope>NUCLEOTIDE SEQUENCE [LARGE SCALE GENOMIC DNA]</scope>
    <source>
        <strain evidence="3">JCM 17442</strain>
    </source>
</reference>
<dbReference type="EMBL" id="BAABAU010000001">
    <property type="protein sequence ID" value="GAA4265320.1"/>
    <property type="molecule type" value="Genomic_DNA"/>
</dbReference>
<sequence length="184" mass="19715">MPQSSAALLRDDLLPTPLPPTTRPPAARPPGAHPRAEPHLRALPPLAPAAAVPTASRPAPLIPPPSPVPRAELPDPEPLATSLARCVVEILAGARDIEQIARWVTDDVFRHVQKRVALAARARSARGEQARRPSFSVGTVRVTEPADGIVEAVIIIHGRARSRAVALRLEAFNSRWRASAVHVL</sequence>
<evidence type="ECO:0000256" key="1">
    <source>
        <dbReference type="SAM" id="MobiDB-lite"/>
    </source>
</evidence>
<feature type="compositionally biased region" description="Pro residues" evidence="1">
    <location>
        <begin position="16"/>
        <end position="32"/>
    </location>
</feature>
<evidence type="ECO:0008006" key="4">
    <source>
        <dbReference type="Google" id="ProtNLM"/>
    </source>
</evidence>
<protein>
    <recommendedName>
        <fullName evidence="4">3-hydroxyacyl-CoA dehydrogenase</fullName>
    </recommendedName>
</protein>
<dbReference type="RefSeq" id="WP_344793859.1">
    <property type="nucleotide sequence ID" value="NZ_BAABAU010000001.1"/>
</dbReference>
<feature type="region of interest" description="Disordered" evidence="1">
    <location>
        <begin position="1"/>
        <end position="76"/>
    </location>
</feature>